<dbReference type="InterPro" id="IPR051791">
    <property type="entry name" value="Pra-immunoreactive"/>
</dbReference>
<dbReference type="RefSeq" id="WP_344267577.1">
    <property type="nucleotide sequence ID" value="NZ_BAAAMR010000026.1"/>
</dbReference>
<feature type="compositionally biased region" description="Low complexity" evidence="6">
    <location>
        <begin position="112"/>
        <end position="126"/>
    </location>
</feature>
<keyword evidence="10" id="KW-1185">Reference proteome</keyword>
<feature type="compositionally biased region" description="Pro residues" evidence="6">
    <location>
        <begin position="70"/>
        <end position="106"/>
    </location>
</feature>
<evidence type="ECO:0000256" key="3">
    <source>
        <dbReference type="ARBA" id="ARBA00022692"/>
    </source>
</evidence>
<keyword evidence="5 7" id="KW-0472">Membrane</keyword>
<comment type="subcellular location">
    <subcellularLocation>
        <location evidence="1">Cell membrane</location>
        <topology evidence="1">Multi-pass membrane protein</topology>
    </subcellularLocation>
</comment>
<feature type="transmembrane region" description="Helical" evidence="7">
    <location>
        <begin position="266"/>
        <end position="293"/>
    </location>
</feature>
<keyword evidence="2" id="KW-1003">Cell membrane</keyword>
<sequence>MTEPPQNAEPPKDSGAPPSHEPSDQGWASPDAAAAPPAEAAEPARPDVPAPAEPADDRPPPYQGSYGAPPGAPRPGFAPPPGGAPGPGYGPPPGGAPAPGYGPPPGTGQAGYGQAPYGPQAPYGQAPPGYGPYGGGYGPGGYGQPPFGPGQANVLAGRGLRFVAGLLDNLIVGIFGLPVLLLSIRWDRMREVTESGRTLDDPLDMYNLPRLFAGYVVVILLGFAYYTIQHARWGQTLGKRAVGIRVVRAGDHTAAGWGQIMVRQAFIYLGAILTTVLNILLPFGGLFGLIVMLDDAWILWDGDRQAVHDMVAGTVVVRAPAWAPDPYART</sequence>
<keyword evidence="4 7" id="KW-1133">Transmembrane helix</keyword>
<gene>
    <name evidence="9" type="ORF">GCM10009727_34060</name>
</gene>
<dbReference type="InterPro" id="IPR010432">
    <property type="entry name" value="RDD"/>
</dbReference>
<feature type="transmembrane region" description="Helical" evidence="7">
    <location>
        <begin position="206"/>
        <end position="228"/>
    </location>
</feature>
<evidence type="ECO:0000256" key="2">
    <source>
        <dbReference type="ARBA" id="ARBA00022475"/>
    </source>
</evidence>
<feature type="transmembrane region" description="Helical" evidence="7">
    <location>
        <begin position="166"/>
        <end position="186"/>
    </location>
</feature>
<proteinExistence type="predicted"/>
<dbReference type="PANTHER" id="PTHR36115">
    <property type="entry name" value="PROLINE-RICH ANTIGEN HOMOLOG-RELATED"/>
    <property type="match status" value="1"/>
</dbReference>
<feature type="region of interest" description="Disordered" evidence="6">
    <location>
        <begin position="1"/>
        <end position="126"/>
    </location>
</feature>
<organism evidence="9 10">
    <name type="scientific">Actinomadura napierensis</name>
    <dbReference type="NCBI Taxonomy" id="267854"/>
    <lineage>
        <taxon>Bacteria</taxon>
        <taxon>Bacillati</taxon>
        <taxon>Actinomycetota</taxon>
        <taxon>Actinomycetes</taxon>
        <taxon>Streptosporangiales</taxon>
        <taxon>Thermomonosporaceae</taxon>
        <taxon>Actinomadura</taxon>
    </lineage>
</organism>
<evidence type="ECO:0000256" key="6">
    <source>
        <dbReference type="SAM" id="MobiDB-lite"/>
    </source>
</evidence>
<evidence type="ECO:0000313" key="10">
    <source>
        <dbReference type="Proteomes" id="UP001501020"/>
    </source>
</evidence>
<evidence type="ECO:0000256" key="7">
    <source>
        <dbReference type="SAM" id="Phobius"/>
    </source>
</evidence>
<dbReference type="Proteomes" id="UP001501020">
    <property type="component" value="Unassembled WGS sequence"/>
</dbReference>
<accession>A0ABN2Z8D5</accession>
<evidence type="ECO:0000259" key="8">
    <source>
        <dbReference type="Pfam" id="PF06271"/>
    </source>
</evidence>
<feature type="domain" description="RDD" evidence="8">
    <location>
        <begin position="156"/>
        <end position="313"/>
    </location>
</feature>
<comment type="caution">
    <text evidence="9">The sequence shown here is derived from an EMBL/GenBank/DDBJ whole genome shotgun (WGS) entry which is preliminary data.</text>
</comment>
<dbReference type="EMBL" id="BAAAMR010000026">
    <property type="protein sequence ID" value="GAA2138313.1"/>
    <property type="molecule type" value="Genomic_DNA"/>
</dbReference>
<dbReference type="PANTHER" id="PTHR36115:SF4">
    <property type="entry name" value="MEMBRANE PROTEIN"/>
    <property type="match status" value="1"/>
</dbReference>
<reference evidence="9 10" key="1">
    <citation type="journal article" date="2019" name="Int. J. Syst. Evol. Microbiol.">
        <title>The Global Catalogue of Microorganisms (GCM) 10K type strain sequencing project: providing services to taxonomists for standard genome sequencing and annotation.</title>
        <authorList>
            <consortium name="The Broad Institute Genomics Platform"/>
            <consortium name="The Broad Institute Genome Sequencing Center for Infectious Disease"/>
            <person name="Wu L."/>
            <person name="Ma J."/>
        </authorList>
    </citation>
    <scope>NUCLEOTIDE SEQUENCE [LARGE SCALE GENOMIC DNA]</scope>
    <source>
        <strain evidence="9 10">JCM 13850</strain>
    </source>
</reference>
<evidence type="ECO:0000313" key="9">
    <source>
        <dbReference type="EMBL" id="GAA2138313.1"/>
    </source>
</evidence>
<evidence type="ECO:0000256" key="1">
    <source>
        <dbReference type="ARBA" id="ARBA00004651"/>
    </source>
</evidence>
<name>A0ABN2Z8D5_9ACTN</name>
<feature type="compositionally biased region" description="Low complexity" evidence="6">
    <location>
        <begin position="30"/>
        <end position="43"/>
    </location>
</feature>
<protein>
    <recommendedName>
        <fullName evidence="8">RDD domain-containing protein</fullName>
    </recommendedName>
</protein>
<evidence type="ECO:0000256" key="5">
    <source>
        <dbReference type="ARBA" id="ARBA00023136"/>
    </source>
</evidence>
<keyword evidence="3 7" id="KW-0812">Transmembrane</keyword>
<evidence type="ECO:0000256" key="4">
    <source>
        <dbReference type="ARBA" id="ARBA00022989"/>
    </source>
</evidence>
<dbReference type="Pfam" id="PF06271">
    <property type="entry name" value="RDD"/>
    <property type="match status" value="1"/>
</dbReference>